<organism evidence="1 2">
    <name type="scientific">Burkholderia humptydooensis</name>
    <dbReference type="NCBI Taxonomy" id="430531"/>
    <lineage>
        <taxon>Bacteria</taxon>
        <taxon>Pseudomonadati</taxon>
        <taxon>Pseudomonadota</taxon>
        <taxon>Betaproteobacteria</taxon>
        <taxon>Burkholderiales</taxon>
        <taxon>Burkholderiaceae</taxon>
        <taxon>Burkholderia</taxon>
        <taxon>pseudomallei group</taxon>
    </lineage>
</organism>
<protein>
    <submittedName>
        <fullName evidence="1">Uncharacterized protein</fullName>
    </submittedName>
</protein>
<reference evidence="1 2" key="1">
    <citation type="submission" date="2020-12" db="EMBL/GenBank/DDBJ databases">
        <title>FDA dAtabase for Regulatory Grade micrObial Sequences (FDA-ARGOS): Supporting development and validation of Infectious Disease Dx tests.</title>
        <authorList>
            <person name="Nelson B."/>
            <person name="Plummer A."/>
            <person name="Tallon L."/>
            <person name="Sadzewicz L."/>
            <person name="Zhao X."/>
            <person name="Boylan J."/>
            <person name="Ott S."/>
            <person name="Bowen H."/>
            <person name="Vavikolanu K."/>
            <person name="Mehta A."/>
            <person name="Aluvathingal J."/>
            <person name="Nadendla S."/>
            <person name="Myers T."/>
            <person name="Yan Y."/>
            <person name="Sichtig H."/>
        </authorList>
    </citation>
    <scope>NUCLEOTIDE SEQUENCE [LARGE SCALE GENOMIC DNA]</scope>
    <source>
        <strain evidence="1 2">FDAARGOS_899</strain>
    </source>
</reference>
<name>A0A7U4SV06_9BURK</name>
<dbReference type="AlphaFoldDB" id="A0A7U4SV06"/>
<dbReference type="KEGG" id="bhg:I6G56_22720"/>
<sequence>MIRISNTSPYSDRETFTWAALDEGNPFRSEDAACSLDAPNRSPAGSTLRIDPEGESEWLGPFAAARYTWFRG</sequence>
<proteinExistence type="predicted"/>
<accession>A0A7T2U7V1</accession>
<dbReference type="RefSeq" id="WP_006027273.1">
    <property type="nucleotide sequence ID" value="NZ_CM003626.1"/>
</dbReference>
<gene>
    <name evidence="1" type="ORF">I6G56_22720</name>
</gene>
<dbReference type="Proteomes" id="UP000594943">
    <property type="component" value="Chromosome 2"/>
</dbReference>
<dbReference type="EMBL" id="CP065687">
    <property type="protein sequence ID" value="QPS47264.1"/>
    <property type="molecule type" value="Genomic_DNA"/>
</dbReference>
<evidence type="ECO:0000313" key="1">
    <source>
        <dbReference type="EMBL" id="QPS47264.1"/>
    </source>
</evidence>
<accession>A0A7U4SV06</accession>
<evidence type="ECO:0000313" key="2">
    <source>
        <dbReference type="Proteomes" id="UP000594943"/>
    </source>
</evidence>